<protein>
    <submittedName>
        <fullName evidence="12">Polycomb group RING finger protein 6</fullName>
    </submittedName>
</protein>
<dbReference type="SMART" id="SM00692">
    <property type="entry name" value="DM3"/>
    <property type="match status" value="1"/>
</dbReference>
<evidence type="ECO:0000256" key="7">
    <source>
        <dbReference type="PROSITE-ProRule" id="PRU00175"/>
    </source>
</evidence>
<keyword evidence="4" id="KW-0862">Zinc</keyword>
<dbReference type="AlphaFoldDB" id="A0A9Q0YP08"/>
<dbReference type="SMART" id="SM00980">
    <property type="entry name" value="THAP"/>
    <property type="match status" value="1"/>
</dbReference>
<dbReference type="InterPro" id="IPR001841">
    <property type="entry name" value="Znf_RING"/>
</dbReference>
<dbReference type="SMART" id="SM00184">
    <property type="entry name" value="RING"/>
    <property type="match status" value="1"/>
</dbReference>
<dbReference type="Pfam" id="PF13923">
    <property type="entry name" value="zf-C3HC4_2"/>
    <property type="match status" value="1"/>
</dbReference>
<evidence type="ECO:0000256" key="1">
    <source>
        <dbReference type="ARBA" id="ARBA00004123"/>
    </source>
</evidence>
<dbReference type="GO" id="GO:0031519">
    <property type="term" value="C:PcG protein complex"/>
    <property type="evidence" value="ECO:0007669"/>
    <property type="project" value="UniProtKB-ARBA"/>
</dbReference>
<accession>A0A9Q0YP08</accession>
<keyword evidence="5 8" id="KW-0238">DNA-binding</keyword>
<dbReference type="InterPro" id="IPR032443">
    <property type="entry name" value="RAWUL"/>
</dbReference>
<dbReference type="FunFam" id="3.30.40.10:FF:000033">
    <property type="entry name" value="Polycomb group RING finger protein 3"/>
    <property type="match status" value="1"/>
</dbReference>
<evidence type="ECO:0000256" key="3">
    <source>
        <dbReference type="ARBA" id="ARBA00022771"/>
    </source>
</evidence>
<evidence type="ECO:0000259" key="10">
    <source>
        <dbReference type="PROSITE" id="PS50089"/>
    </source>
</evidence>
<evidence type="ECO:0000256" key="2">
    <source>
        <dbReference type="ARBA" id="ARBA00022723"/>
    </source>
</evidence>
<evidence type="ECO:0000313" key="13">
    <source>
        <dbReference type="Proteomes" id="UP001152320"/>
    </source>
</evidence>
<reference evidence="12" key="1">
    <citation type="submission" date="2021-10" db="EMBL/GenBank/DDBJ databases">
        <title>Tropical sea cucumber genome reveals ecological adaptation and Cuvierian tubules defense mechanism.</title>
        <authorList>
            <person name="Chen T."/>
        </authorList>
    </citation>
    <scope>NUCLEOTIDE SEQUENCE</scope>
    <source>
        <strain evidence="12">Nanhai2018</strain>
        <tissue evidence="12">Muscle</tissue>
    </source>
</reference>
<dbReference type="Proteomes" id="UP001152320">
    <property type="component" value="Chromosome 17"/>
</dbReference>
<dbReference type="OrthoDB" id="1305878at2759"/>
<feature type="compositionally biased region" description="Acidic residues" evidence="9">
    <location>
        <begin position="116"/>
        <end position="130"/>
    </location>
</feature>
<evidence type="ECO:0000256" key="5">
    <source>
        <dbReference type="ARBA" id="ARBA00023125"/>
    </source>
</evidence>
<evidence type="ECO:0000256" key="6">
    <source>
        <dbReference type="ARBA" id="ARBA00023242"/>
    </source>
</evidence>
<keyword evidence="3 7" id="KW-0863">Zinc-finger</keyword>
<dbReference type="PROSITE" id="PS50089">
    <property type="entry name" value="ZF_RING_2"/>
    <property type="match status" value="1"/>
</dbReference>
<keyword evidence="13" id="KW-1185">Reference proteome</keyword>
<dbReference type="InterPro" id="IPR038441">
    <property type="entry name" value="THAP_Znf_sf"/>
</dbReference>
<evidence type="ECO:0000256" key="8">
    <source>
        <dbReference type="PROSITE-ProRule" id="PRU00309"/>
    </source>
</evidence>
<dbReference type="InterPro" id="IPR013083">
    <property type="entry name" value="Znf_RING/FYVE/PHD"/>
</dbReference>
<proteinExistence type="predicted"/>
<dbReference type="Gene3D" id="3.30.40.10">
    <property type="entry name" value="Zinc/RING finger domain, C3HC4 (zinc finger)"/>
    <property type="match status" value="1"/>
</dbReference>
<dbReference type="Pfam" id="PF16207">
    <property type="entry name" value="RAWUL"/>
    <property type="match status" value="1"/>
</dbReference>
<dbReference type="SUPFAM" id="SSF57716">
    <property type="entry name" value="Glucocorticoid receptor-like (DNA-binding domain)"/>
    <property type="match status" value="1"/>
</dbReference>
<dbReference type="GO" id="GO:0003677">
    <property type="term" value="F:DNA binding"/>
    <property type="evidence" value="ECO:0007669"/>
    <property type="project" value="UniProtKB-UniRule"/>
</dbReference>
<feature type="domain" description="RING-type" evidence="10">
    <location>
        <begin position="170"/>
        <end position="209"/>
    </location>
</feature>
<name>A0A9Q0YP08_HOLLE</name>
<dbReference type="PANTHER" id="PTHR45893">
    <property type="entry name" value="POLYCOMB GROUP RING FINGER PROTEIN"/>
    <property type="match status" value="1"/>
</dbReference>
<dbReference type="InterPro" id="IPR006612">
    <property type="entry name" value="THAP_Znf"/>
</dbReference>
<dbReference type="PROSITE" id="PS00518">
    <property type="entry name" value="ZF_RING_1"/>
    <property type="match status" value="1"/>
</dbReference>
<keyword evidence="6" id="KW-0539">Nucleus</keyword>
<comment type="caution">
    <text evidence="12">The sequence shown here is derived from an EMBL/GenBank/DDBJ whole genome shotgun (WGS) entry which is preliminary data.</text>
</comment>
<sequence>MPKSCTIPNCRFSSHFRGSRGVSHHTFPKDQKIAKRWIQFVRYTKRSFEPSPSTVICSKHFAPRCFQNLNYRGFLENSMGVRHYASLKPDAVPTILFAHKAEEAVLAEKDEPLREESDDLSILDNDDQSESGENFKEVTPWESKIEKEFKARKKSLHFVKLTDINAYITCFLCGGYMFNATTITECLHSFCRKCILQHFQKDNRCPTCDILIHESIPFNYIRQDGHLQIIINKLMPNMERMEKEGEKQFGDGQPELPPTTAPLNPAAEIVPVYSKTVSSSQISLQLDYLGASSECPPVTPLEKRFIRVSSQATIAHVQKFITHKLNLTDQFEVDIICGEEILQPAVILYNLKREVEKEQVGFVVIGISRTVSYCGQHTGAKLQSGFYRIMRDMEGSIPTAKEEKKALDWASKNPGISSCQLSL</sequence>
<gene>
    <name evidence="12" type="ORF">HOLleu_33640</name>
</gene>
<keyword evidence="2" id="KW-0479">Metal-binding</keyword>
<dbReference type="PROSITE" id="PS50950">
    <property type="entry name" value="ZF_THAP"/>
    <property type="match status" value="1"/>
</dbReference>
<dbReference type="Gene3D" id="3.10.20.90">
    <property type="entry name" value="Phosphatidylinositol 3-kinase Catalytic Subunit, Chain A, domain 1"/>
    <property type="match status" value="1"/>
</dbReference>
<evidence type="ECO:0000259" key="11">
    <source>
        <dbReference type="PROSITE" id="PS50950"/>
    </source>
</evidence>
<dbReference type="InterPro" id="IPR017907">
    <property type="entry name" value="Znf_RING_CS"/>
</dbReference>
<dbReference type="InterPro" id="IPR051507">
    <property type="entry name" value="PcG_RING_finger"/>
</dbReference>
<organism evidence="12 13">
    <name type="scientific">Holothuria leucospilota</name>
    <name type="common">Black long sea cucumber</name>
    <name type="synonym">Mertensiothuria leucospilota</name>
    <dbReference type="NCBI Taxonomy" id="206669"/>
    <lineage>
        <taxon>Eukaryota</taxon>
        <taxon>Metazoa</taxon>
        <taxon>Echinodermata</taxon>
        <taxon>Eleutherozoa</taxon>
        <taxon>Echinozoa</taxon>
        <taxon>Holothuroidea</taxon>
        <taxon>Aspidochirotacea</taxon>
        <taxon>Aspidochirotida</taxon>
        <taxon>Holothuriidae</taxon>
        <taxon>Holothuria</taxon>
    </lineage>
</organism>
<dbReference type="SUPFAM" id="SSF57850">
    <property type="entry name" value="RING/U-box"/>
    <property type="match status" value="1"/>
</dbReference>
<evidence type="ECO:0000313" key="12">
    <source>
        <dbReference type="EMBL" id="KAJ8025933.1"/>
    </source>
</evidence>
<feature type="domain" description="THAP-type" evidence="11">
    <location>
        <begin position="1"/>
        <end position="96"/>
    </location>
</feature>
<dbReference type="Pfam" id="PF05485">
    <property type="entry name" value="THAP"/>
    <property type="match status" value="1"/>
</dbReference>
<dbReference type="EMBL" id="JAIZAY010000017">
    <property type="protein sequence ID" value="KAJ8025933.1"/>
    <property type="molecule type" value="Genomic_DNA"/>
</dbReference>
<evidence type="ECO:0000256" key="9">
    <source>
        <dbReference type="SAM" id="MobiDB-lite"/>
    </source>
</evidence>
<evidence type="ECO:0000256" key="4">
    <source>
        <dbReference type="ARBA" id="ARBA00022833"/>
    </source>
</evidence>
<dbReference type="GO" id="GO:0008270">
    <property type="term" value="F:zinc ion binding"/>
    <property type="evidence" value="ECO:0007669"/>
    <property type="project" value="UniProtKB-KW"/>
</dbReference>
<feature type="region of interest" description="Disordered" evidence="9">
    <location>
        <begin position="110"/>
        <end position="137"/>
    </location>
</feature>
<dbReference type="Gene3D" id="6.20.210.20">
    <property type="entry name" value="THAP domain"/>
    <property type="match status" value="1"/>
</dbReference>
<comment type="subcellular location">
    <subcellularLocation>
        <location evidence="1">Nucleus</location>
    </subcellularLocation>
</comment>